<dbReference type="Pfam" id="PF01554">
    <property type="entry name" value="MatE"/>
    <property type="match status" value="2"/>
</dbReference>
<feature type="transmembrane region" description="Helical" evidence="6">
    <location>
        <begin position="63"/>
        <end position="83"/>
    </location>
</feature>
<keyword evidence="5 6" id="KW-0472">Membrane</keyword>
<comment type="subcellular location">
    <subcellularLocation>
        <location evidence="1">Membrane</location>
        <topology evidence="1">Multi-pass membrane protein</topology>
    </subcellularLocation>
</comment>
<dbReference type="PANTHER" id="PTHR11206">
    <property type="entry name" value="MULTIDRUG RESISTANCE PROTEIN"/>
    <property type="match status" value="1"/>
</dbReference>
<keyword evidence="3 6" id="KW-0812">Transmembrane</keyword>
<evidence type="ECO:0000256" key="4">
    <source>
        <dbReference type="ARBA" id="ARBA00022989"/>
    </source>
</evidence>
<evidence type="ECO:0000313" key="8">
    <source>
        <dbReference type="Proteomes" id="UP001443914"/>
    </source>
</evidence>
<dbReference type="InterPro" id="IPR045069">
    <property type="entry name" value="MATE_euk"/>
</dbReference>
<dbReference type="AlphaFoldDB" id="A0AAW1K6Q0"/>
<dbReference type="GO" id="GO:0016020">
    <property type="term" value="C:membrane"/>
    <property type="evidence" value="ECO:0007669"/>
    <property type="project" value="UniProtKB-SubCell"/>
</dbReference>
<comment type="similarity">
    <text evidence="2 6">Belongs to the multi antimicrobial extrusion (MATE) (TC 2.A.66.1) family.</text>
</comment>
<protein>
    <recommendedName>
        <fullName evidence="6">Protein DETOXIFICATION</fullName>
    </recommendedName>
    <alternativeName>
        <fullName evidence="6">Multidrug and toxic compound extrusion protein</fullName>
    </alternativeName>
</protein>
<evidence type="ECO:0000256" key="3">
    <source>
        <dbReference type="ARBA" id="ARBA00022692"/>
    </source>
</evidence>
<evidence type="ECO:0000256" key="1">
    <source>
        <dbReference type="ARBA" id="ARBA00004141"/>
    </source>
</evidence>
<feature type="transmembrane region" description="Helical" evidence="6">
    <location>
        <begin position="274"/>
        <end position="292"/>
    </location>
</feature>
<name>A0AAW1K6Q0_SAPOF</name>
<feature type="transmembrane region" description="Helical" evidence="6">
    <location>
        <begin position="137"/>
        <end position="157"/>
    </location>
</feature>
<gene>
    <name evidence="7" type="ORF">RND81_06G057900</name>
</gene>
<feature type="transmembrane region" description="Helical" evidence="6">
    <location>
        <begin position="352"/>
        <end position="376"/>
    </location>
</feature>
<dbReference type="InterPro" id="IPR002528">
    <property type="entry name" value="MATE_fam"/>
</dbReference>
<feature type="transmembrane region" description="Helical" evidence="6">
    <location>
        <begin position="202"/>
        <end position="224"/>
    </location>
</feature>
<dbReference type="GO" id="GO:1990961">
    <property type="term" value="P:xenobiotic detoxification by transmembrane export across the plasma membrane"/>
    <property type="evidence" value="ECO:0007669"/>
    <property type="project" value="InterPro"/>
</dbReference>
<feature type="transmembrane region" description="Helical" evidence="6">
    <location>
        <begin position="312"/>
        <end position="340"/>
    </location>
</feature>
<sequence>MREEQHPPLLYLQNNREYGEVDETREDILSEELSKIEMVSNSEMMRDTWDELKKVWKIAGPSIFCRVSMFALTIVTQSLAGHLSDIDLAAFSIVTTLLISISFGFLIGMATALETLCGQAYGARQHHMLGIYMQRSCVVLFCCAVFLLPIFVFASPLLKMLGQSVEIAERTGFVAKWLIPMHMSFVFQFSMLRFLQSQLKTAVIAWSAAISLAVHAILSWLLVYRLGVGIIGAALILDFSWWLSVVILFGYIVYGGCPVTWTGFSWQAFDELWAFFKLAIASGVMVLLENLYYRMLVVASGEAGNSQVAVDALSICIALFGWESMVPLGILAATGARVAIELGAGNANGAKFAAKVCLLTSLVIGLIFFLLVMVIPGKLAIIFTPNSLVISSVGDLSLLLGLTILVNSIPPVFLGIAVGSGWQALAAFVNIGSYYLVGVPLGIFIGRFLNFGYKGMWVGMLGGSLTQILLLSIITLRRGWEDEVLKARDKQMLINESHTHKA</sequence>
<dbReference type="NCBIfam" id="TIGR00797">
    <property type="entry name" value="matE"/>
    <property type="match status" value="1"/>
</dbReference>
<reference evidence="7" key="1">
    <citation type="submission" date="2024-03" db="EMBL/GenBank/DDBJ databases">
        <title>WGS assembly of Saponaria officinalis var. Norfolk2.</title>
        <authorList>
            <person name="Jenkins J."/>
            <person name="Shu S."/>
            <person name="Grimwood J."/>
            <person name="Barry K."/>
            <person name="Goodstein D."/>
            <person name="Schmutz J."/>
            <person name="Leebens-Mack J."/>
            <person name="Osbourn A."/>
        </authorList>
    </citation>
    <scope>NUCLEOTIDE SEQUENCE [LARGE SCALE GENOMIC DNA]</scope>
    <source>
        <strain evidence="7">JIC</strain>
    </source>
</reference>
<feature type="transmembrane region" description="Helical" evidence="6">
    <location>
        <begin position="177"/>
        <end position="195"/>
    </location>
</feature>
<feature type="transmembrane region" description="Helical" evidence="6">
    <location>
        <begin position="396"/>
        <end position="418"/>
    </location>
</feature>
<dbReference type="GO" id="GO:0015297">
    <property type="term" value="F:antiporter activity"/>
    <property type="evidence" value="ECO:0007669"/>
    <property type="project" value="InterPro"/>
</dbReference>
<comment type="caution">
    <text evidence="7">The sequence shown here is derived from an EMBL/GenBank/DDBJ whole genome shotgun (WGS) entry which is preliminary data.</text>
</comment>
<feature type="transmembrane region" description="Helical" evidence="6">
    <location>
        <begin position="89"/>
        <end position="116"/>
    </location>
</feature>
<dbReference type="EMBL" id="JBDFQZ010000006">
    <property type="protein sequence ID" value="KAK9713899.1"/>
    <property type="molecule type" value="Genomic_DNA"/>
</dbReference>
<dbReference type="Proteomes" id="UP001443914">
    <property type="component" value="Unassembled WGS sequence"/>
</dbReference>
<keyword evidence="8" id="KW-1185">Reference proteome</keyword>
<evidence type="ECO:0000313" key="7">
    <source>
        <dbReference type="EMBL" id="KAK9713899.1"/>
    </source>
</evidence>
<feature type="transmembrane region" description="Helical" evidence="6">
    <location>
        <begin position="230"/>
        <end position="254"/>
    </location>
</feature>
<dbReference type="GO" id="GO:0042910">
    <property type="term" value="F:xenobiotic transmembrane transporter activity"/>
    <property type="evidence" value="ECO:0007669"/>
    <property type="project" value="InterPro"/>
</dbReference>
<proteinExistence type="inferred from homology"/>
<feature type="transmembrane region" description="Helical" evidence="6">
    <location>
        <begin position="455"/>
        <end position="476"/>
    </location>
</feature>
<accession>A0AAW1K6Q0</accession>
<dbReference type="CDD" id="cd13132">
    <property type="entry name" value="MATE_eukaryotic"/>
    <property type="match status" value="1"/>
</dbReference>
<evidence type="ECO:0000256" key="2">
    <source>
        <dbReference type="ARBA" id="ARBA00010199"/>
    </source>
</evidence>
<evidence type="ECO:0000256" key="6">
    <source>
        <dbReference type="RuleBase" id="RU004914"/>
    </source>
</evidence>
<feature type="transmembrane region" description="Helical" evidence="6">
    <location>
        <begin position="425"/>
        <end position="449"/>
    </location>
</feature>
<evidence type="ECO:0000256" key="5">
    <source>
        <dbReference type="ARBA" id="ARBA00023136"/>
    </source>
</evidence>
<organism evidence="7 8">
    <name type="scientific">Saponaria officinalis</name>
    <name type="common">Common soapwort</name>
    <name type="synonym">Lychnis saponaria</name>
    <dbReference type="NCBI Taxonomy" id="3572"/>
    <lineage>
        <taxon>Eukaryota</taxon>
        <taxon>Viridiplantae</taxon>
        <taxon>Streptophyta</taxon>
        <taxon>Embryophyta</taxon>
        <taxon>Tracheophyta</taxon>
        <taxon>Spermatophyta</taxon>
        <taxon>Magnoliopsida</taxon>
        <taxon>eudicotyledons</taxon>
        <taxon>Gunneridae</taxon>
        <taxon>Pentapetalae</taxon>
        <taxon>Caryophyllales</taxon>
        <taxon>Caryophyllaceae</taxon>
        <taxon>Caryophylleae</taxon>
        <taxon>Saponaria</taxon>
    </lineage>
</organism>
<keyword evidence="4 6" id="KW-1133">Transmembrane helix</keyword>